<comment type="caution">
    <text evidence="2">The sequence shown here is derived from an EMBL/GenBank/DDBJ whole genome shotgun (WGS) entry which is preliminary data.</text>
</comment>
<keyword evidence="3" id="KW-1185">Reference proteome</keyword>
<organism evidence="2 3">
    <name type="scientific">Cymbomonas tetramitiformis</name>
    <dbReference type="NCBI Taxonomy" id="36881"/>
    <lineage>
        <taxon>Eukaryota</taxon>
        <taxon>Viridiplantae</taxon>
        <taxon>Chlorophyta</taxon>
        <taxon>Pyramimonadophyceae</taxon>
        <taxon>Pyramimonadales</taxon>
        <taxon>Pyramimonadaceae</taxon>
        <taxon>Cymbomonas</taxon>
    </lineage>
</organism>
<dbReference type="Proteomes" id="UP001190700">
    <property type="component" value="Unassembled WGS sequence"/>
</dbReference>
<accession>A0AAE0GQ18</accession>
<sequence length="129" mass="13630">MLCTVTCHGPTIFAPPCFIHWDGGGMAVIGMYGVVGRALGLRATVAREREASPDIGGLYGGGDIMGGDDSFAAAKARMQHSQGRREQQRQLKNSEANERVSAAQAAEDARMAQFRALVASGPISIPKRA</sequence>
<proteinExistence type="predicted"/>
<gene>
    <name evidence="2" type="ORF">CYMTET_9946</name>
</gene>
<name>A0AAE0GQ18_9CHLO</name>
<reference evidence="2 3" key="1">
    <citation type="journal article" date="2015" name="Genome Biol. Evol.">
        <title>Comparative Genomics of a Bacterivorous Green Alga Reveals Evolutionary Causalities and Consequences of Phago-Mixotrophic Mode of Nutrition.</title>
        <authorList>
            <person name="Burns J.A."/>
            <person name="Paasch A."/>
            <person name="Narechania A."/>
            <person name="Kim E."/>
        </authorList>
    </citation>
    <scope>NUCLEOTIDE SEQUENCE [LARGE SCALE GENOMIC DNA]</scope>
    <source>
        <strain evidence="2 3">PLY_AMNH</strain>
    </source>
</reference>
<evidence type="ECO:0000256" key="1">
    <source>
        <dbReference type="SAM" id="MobiDB-lite"/>
    </source>
</evidence>
<dbReference type="AlphaFoldDB" id="A0AAE0GQ18"/>
<dbReference type="EMBL" id="LGRX02003379">
    <property type="protein sequence ID" value="KAK3282310.1"/>
    <property type="molecule type" value="Genomic_DNA"/>
</dbReference>
<feature type="region of interest" description="Disordered" evidence="1">
    <location>
        <begin position="74"/>
        <end position="105"/>
    </location>
</feature>
<evidence type="ECO:0000313" key="3">
    <source>
        <dbReference type="Proteomes" id="UP001190700"/>
    </source>
</evidence>
<evidence type="ECO:0000313" key="2">
    <source>
        <dbReference type="EMBL" id="KAK3282310.1"/>
    </source>
</evidence>
<protein>
    <submittedName>
        <fullName evidence="2">Uncharacterized protein</fullName>
    </submittedName>
</protein>